<comment type="catalytic activity">
    <reaction evidence="12">
        <text>L-proline(in) + Na(+)(in) = L-proline(out) + Na(+)(out)</text>
        <dbReference type="Rhea" id="RHEA:28967"/>
        <dbReference type="ChEBI" id="CHEBI:29101"/>
        <dbReference type="ChEBI" id="CHEBI:60039"/>
    </reaction>
</comment>
<feature type="transmembrane region" description="Helical" evidence="14">
    <location>
        <begin position="234"/>
        <end position="256"/>
    </location>
</feature>
<comment type="similarity">
    <text evidence="2 13">Belongs to the sodium:solute symporter (SSF) (TC 2.A.21) family.</text>
</comment>
<evidence type="ECO:0000313" key="15">
    <source>
        <dbReference type="EMBL" id="AQQ70945.1"/>
    </source>
</evidence>
<evidence type="ECO:0000256" key="3">
    <source>
        <dbReference type="ARBA" id="ARBA00022448"/>
    </source>
</evidence>
<keyword evidence="7 14" id="KW-1133">Transmembrane helix</keyword>
<keyword evidence="16" id="KW-1185">Reference proteome</keyword>
<dbReference type="InterPro" id="IPR050277">
    <property type="entry name" value="Sodium:Solute_Symporter"/>
</dbReference>
<dbReference type="KEGG" id="pbas:SMSP2_01309"/>
<keyword evidence="3" id="KW-0813">Transport</keyword>
<sequence length="571" mass="63367">MDNIKYIVVGLYFLFMVIVGFLFKRLNKDENDYFRSGCQGTWWMVGMSLFMSSISTQTFVANAGVAYEAGFSILFIYLANSVCYLIMFLGVAAWYRQARVTTFAEIVYDRFGLGFQQFFSYISMITLVLYAGLGLYMLSLFANTVFGFPLVTLIIAIGFIVLIYTLAGGNWAVLAGDFLQSLIMVPMILLMAFLALKEIGGIGSFFSAINASEEISRDFAIVTKGRQDGLYGGYWLLGNGLVQVFIILGMGGGHRFFACKDGKEARKAALFCMVVSTVCALVYFIPPMVARLLHSESVMQTGLTAPQDISYAYMSKLLLPNGLLPLMTVAMFAAQISSLDTALNANSAMFIKNIYPEIMRLFGKKPSQDHKFLLKLGRLFTLFFGLMVIVFGVYFAKNAGEKGIFETAFRVTGTLTLPLFIPLFMGFFIPKTPQWSGCLSSVCGLCGSVVSLRLGFSTHILALVVSASSSSAFVFSIVFWKGYNSSKKELISRLFSRIHRPVEFSDEIGQDNDSVLFKVLGILAFALGSMLWFFILFPNTLENKLYIILVAGFVQIIGLLLMLMRKLLKSN</sequence>
<keyword evidence="6" id="KW-0769">Symport</keyword>
<evidence type="ECO:0000256" key="13">
    <source>
        <dbReference type="RuleBase" id="RU362091"/>
    </source>
</evidence>
<evidence type="ECO:0000256" key="5">
    <source>
        <dbReference type="ARBA" id="ARBA00022692"/>
    </source>
</evidence>
<feature type="transmembrane region" description="Helical" evidence="14">
    <location>
        <begin position="545"/>
        <end position="564"/>
    </location>
</feature>
<keyword evidence="11" id="KW-0739">Sodium transport</keyword>
<dbReference type="AlphaFoldDB" id="A0A1Q2ME24"/>
<keyword evidence="10 14" id="KW-0472">Membrane</keyword>
<feature type="transmembrane region" description="Helical" evidence="14">
    <location>
        <begin position="372"/>
        <end position="396"/>
    </location>
</feature>
<dbReference type="RefSeq" id="WP_146683172.1">
    <property type="nucleotide sequence ID" value="NZ_CP019646.1"/>
</dbReference>
<evidence type="ECO:0000256" key="1">
    <source>
        <dbReference type="ARBA" id="ARBA00004651"/>
    </source>
</evidence>
<feature type="transmembrane region" description="Helical" evidence="14">
    <location>
        <begin position="268"/>
        <end position="285"/>
    </location>
</feature>
<dbReference type="GO" id="GO:0015293">
    <property type="term" value="F:symporter activity"/>
    <property type="evidence" value="ECO:0007669"/>
    <property type="project" value="UniProtKB-KW"/>
</dbReference>
<dbReference type="PROSITE" id="PS50283">
    <property type="entry name" value="NA_SOLUT_SYMP_3"/>
    <property type="match status" value="1"/>
</dbReference>
<evidence type="ECO:0000256" key="10">
    <source>
        <dbReference type="ARBA" id="ARBA00023136"/>
    </source>
</evidence>
<evidence type="ECO:0000256" key="6">
    <source>
        <dbReference type="ARBA" id="ARBA00022847"/>
    </source>
</evidence>
<feature type="transmembrane region" description="Helical" evidence="14">
    <location>
        <begin position="118"/>
        <end position="139"/>
    </location>
</feature>
<feature type="transmembrane region" description="Helical" evidence="14">
    <location>
        <begin position="145"/>
        <end position="166"/>
    </location>
</feature>
<comment type="subcellular location">
    <subcellularLocation>
        <location evidence="1">Cell membrane</location>
        <topology evidence="1">Multi-pass membrane protein</topology>
    </subcellularLocation>
</comment>
<gene>
    <name evidence="15" type="primary">sglT_15</name>
    <name evidence="15" type="ORF">SMSP2_01309</name>
</gene>
<keyword evidence="5 14" id="KW-0812">Transmembrane</keyword>
<feature type="transmembrane region" description="Helical" evidence="14">
    <location>
        <begin position="73"/>
        <end position="95"/>
    </location>
</feature>
<proteinExistence type="inferred from homology"/>
<dbReference type="PANTHER" id="PTHR48086">
    <property type="entry name" value="SODIUM/PROLINE SYMPORTER-RELATED"/>
    <property type="match status" value="1"/>
</dbReference>
<evidence type="ECO:0000313" key="16">
    <source>
        <dbReference type="Proteomes" id="UP000188181"/>
    </source>
</evidence>
<dbReference type="GO" id="GO:0005886">
    <property type="term" value="C:plasma membrane"/>
    <property type="evidence" value="ECO:0007669"/>
    <property type="project" value="UniProtKB-SubCell"/>
</dbReference>
<feature type="transmembrane region" description="Helical" evidence="14">
    <location>
        <begin position="323"/>
        <end position="351"/>
    </location>
</feature>
<name>A0A1Q2ME24_9BACT</name>
<dbReference type="Proteomes" id="UP000188181">
    <property type="component" value="Chromosome"/>
</dbReference>
<evidence type="ECO:0000256" key="2">
    <source>
        <dbReference type="ARBA" id="ARBA00006434"/>
    </source>
</evidence>
<feature type="transmembrane region" description="Helical" evidence="14">
    <location>
        <begin position="460"/>
        <end position="480"/>
    </location>
</feature>
<protein>
    <submittedName>
        <fullName evidence="15">Na(+)/glucose symporter</fullName>
    </submittedName>
</protein>
<accession>A0A1Q2ME24</accession>
<dbReference type="GO" id="GO:0006814">
    <property type="term" value="P:sodium ion transport"/>
    <property type="evidence" value="ECO:0007669"/>
    <property type="project" value="UniProtKB-KW"/>
</dbReference>
<evidence type="ECO:0000256" key="4">
    <source>
        <dbReference type="ARBA" id="ARBA00022475"/>
    </source>
</evidence>
<feature type="transmembrane region" description="Helical" evidence="14">
    <location>
        <begin position="6"/>
        <end position="23"/>
    </location>
</feature>
<keyword evidence="8" id="KW-0915">Sodium</keyword>
<dbReference type="STRING" id="1851148.SMSP2_01309"/>
<evidence type="ECO:0000256" key="12">
    <source>
        <dbReference type="ARBA" id="ARBA00033708"/>
    </source>
</evidence>
<evidence type="ECO:0000256" key="14">
    <source>
        <dbReference type="SAM" id="Phobius"/>
    </source>
</evidence>
<reference evidence="16" key="1">
    <citation type="submission" date="2017-02" db="EMBL/GenBank/DDBJ databases">
        <title>Comparative genomics and description of representatives of a novel lineage of planctomycetes thriving in anoxic sediments.</title>
        <authorList>
            <person name="Spring S."/>
            <person name="Bunk B."/>
            <person name="Sproer C."/>
        </authorList>
    </citation>
    <scope>NUCLEOTIDE SEQUENCE [LARGE SCALE GENOMIC DNA]</scope>
    <source>
        <strain evidence="16">SM-Chi-D1</strain>
    </source>
</reference>
<dbReference type="InterPro" id="IPR038377">
    <property type="entry name" value="Na/Glc_symporter_sf"/>
</dbReference>
<dbReference type="Pfam" id="PF00474">
    <property type="entry name" value="SSF"/>
    <property type="match status" value="1"/>
</dbReference>
<organism evidence="15 16">
    <name type="scientific">Limihaloglobus sulfuriphilus</name>
    <dbReference type="NCBI Taxonomy" id="1851148"/>
    <lineage>
        <taxon>Bacteria</taxon>
        <taxon>Pseudomonadati</taxon>
        <taxon>Planctomycetota</taxon>
        <taxon>Phycisphaerae</taxon>
        <taxon>Sedimentisphaerales</taxon>
        <taxon>Sedimentisphaeraceae</taxon>
        <taxon>Limihaloglobus</taxon>
    </lineage>
</organism>
<evidence type="ECO:0000256" key="8">
    <source>
        <dbReference type="ARBA" id="ARBA00023053"/>
    </source>
</evidence>
<dbReference type="OrthoDB" id="9814523at2"/>
<evidence type="ECO:0000256" key="9">
    <source>
        <dbReference type="ARBA" id="ARBA00023065"/>
    </source>
</evidence>
<feature type="transmembrane region" description="Helical" evidence="14">
    <location>
        <begin position="43"/>
        <end position="67"/>
    </location>
</feature>
<feature type="transmembrane region" description="Helical" evidence="14">
    <location>
        <begin position="515"/>
        <end position="539"/>
    </location>
</feature>
<keyword evidence="9" id="KW-0406">Ion transport</keyword>
<keyword evidence="4" id="KW-1003">Cell membrane</keyword>
<dbReference type="Gene3D" id="1.20.1730.10">
    <property type="entry name" value="Sodium/glucose cotransporter"/>
    <property type="match status" value="1"/>
</dbReference>
<feature type="transmembrane region" description="Helical" evidence="14">
    <location>
        <begin position="408"/>
        <end position="428"/>
    </location>
</feature>
<dbReference type="EMBL" id="CP019646">
    <property type="protein sequence ID" value="AQQ70945.1"/>
    <property type="molecule type" value="Genomic_DNA"/>
</dbReference>
<dbReference type="PANTHER" id="PTHR48086:SF3">
    <property type="entry name" value="SODIUM_PROLINE SYMPORTER"/>
    <property type="match status" value="1"/>
</dbReference>
<evidence type="ECO:0000256" key="11">
    <source>
        <dbReference type="ARBA" id="ARBA00023201"/>
    </source>
</evidence>
<dbReference type="InterPro" id="IPR001734">
    <property type="entry name" value="Na/solute_symporter"/>
</dbReference>
<evidence type="ECO:0000256" key="7">
    <source>
        <dbReference type="ARBA" id="ARBA00022989"/>
    </source>
</evidence>